<keyword evidence="3" id="KW-0677">Repeat</keyword>
<dbReference type="Proteomes" id="UP000054279">
    <property type="component" value="Unassembled WGS sequence"/>
</dbReference>
<gene>
    <name evidence="9" type="ORF">M422DRAFT_274851</name>
</gene>
<dbReference type="GO" id="GO:0098703">
    <property type="term" value="P:calcium ion import across plasma membrane"/>
    <property type="evidence" value="ECO:0007669"/>
    <property type="project" value="TreeGrafter"/>
</dbReference>
<dbReference type="PANTHER" id="PTHR10582:SF2">
    <property type="entry name" value="INACTIVE"/>
    <property type="match status" value="1"/>
</dbReference>
<name>A0A0C9UGS6_SPHS4</name>
<comment type="subcellular location">
    <subcellularLocation>
        <location evidence="1">Membrane</location>
        <topology evidence="1">Multi-pass membrane protein</topology>
    </subcellularLocation>
</comment>
<dbReference type="Pfam" id="PF00520">
    <property type="entry name" value="Ion_trans"/>
    <property type="match status" value="1"/>
</dbReference>
<evidence type="ECO:0000256" key="3">
    <source>
        <dbReference type="ARBA" id="ARBA00022737"/>
    </source>
</evidence>
<reference evidence="9 10" key="1">
    <citation type="submission" date="2014-06" db="EMBL/GenBank/DDBJ databases">
        <title>Evolutionary Origins and Diversification of the Mycorrhizal Mutualists.</title>
        <authorList>
            <consortium name="DOE Joint Genome Institute"/>
            <consortium name="Mycorrhizal Genomics Consortium"/>
            <person name="Kohler A."/>
            <person name="Kuo A."/>
            <person name="Nagy L.G."/>
            <person name="Floudas D."/>
            <person name="Copeland A."/>
            <person name="Barry K.W."/>
            <person name="Cichocki N."/>
            <person name="Veneault-Fourrey C."/>
            <person name="LaButti K."/>
            <person name="Lindquist E.A."/>
            <person name="Lipzen A."/>
            <person name="Lundell T."/>
            <person name="Morin E."/>
            <person name="Murat C."/>
            <person name="Riley R."/>
            <person name="Ohm R."/>
            <person name="Sun H."/>
            <person name="Tunlid A."/>
            <person name="Henrissat B."/>
            <person name="Grigoriev I.V."/>
            <person name="Hibbett D.S."/>
            <person name="Martin F."/>
        </authorList>
    </citation>
    <scope>NUCLEOTIDE SEQUENCE [LARGE SCALE GENOMIC DNA]</scope>
    <source>
        <strain evidence="9 10">SS14</strain>
    </source>
</reference>
<feature type="compositionally biased region" description="Polar residues" evidence="6">
    <location>
        <begin position="556"/>
        <end position="569"/>
    </location>
</feature>
<sequence length="713" mass="80764">MVLQDPTYDETSPWFPSTLATIANIDYLSNKTVLVHEFLRRYHRADTLILSNSKSLTCSLAVLCRARPMGLLSLMRHIALFKFHLVDIGPVQVSRKARERRIIWTRYSENKFIRLLYTIGAVIKILSSPWTCPSVLPKANSAAITIPLDGFCSYESKIHKLVPVSWERESRSIFYALAASTYYQIEGGQQPFHYLPPSSFVAKGPTSPFSCLVEEIFRLEDKELQYAFIQVLWFERLVLWKINTFARRIYLTRVGLPNLLNVVLHLLLCLFSILYPRRVILRTLAGLQAAICAIWTLQKLRQARGTFLFFRSIFNYTDLISIALSITMVALCCKGTPPRPFIAYSMPVLWINLVLMTRVFEPAGTLMILVTEMIRGVFPFLLLLALLIIGFSFIPFLLLHGLEPASSNPSAPDVSINPFNSYSRTLGQVINFMANEFDSLDAWKDSLVSIQILQSLFTVVVSILLLNVLIALLNLKVEAAQIHSRQVWLRQMLILLLETELGLLTDSERKDKRYFQKWFTYTVTETERRAWETYVLKNKLGLDYSDDDNEGKNKDFPTNPTTATSTHVSTGHEDRSSNKQQENEATQMDPLELATTTSSQPVKPADEEKVASPTLSTEIAYGGVEVGTEGPVPGFVIEITTTELGSLKMAVTRRQPIRAASEAKRHVAYHNLSYISKPEQCKDVDADQLVTLRPRRVSDRRSSLGCTCLIETI</sequence>
<keyword evidence="10" id="KW-1185">Reference proteome</keyword>
<evidence type="ECO:0000256" key="1">
    <source>
        <dbReference type="ARBA" id="ARBA00004141"/>
    </source>
</evidence>
<evidence type="ECO:0000256" key="6">
    <source>
        <dbReference type="SAM" id="MobiDB-lite"/>
    </source>
</evidence>
<accession>A0A0C9UGS6</accession>
<dbReference type="GO" id="GO:0005216">
    <property type="term" value="F:monoatomic ion channel activity"/>
    <property type="evidence" value="ECO:0007669"/>
    <property type="project" value="InterPro"/>
</dbReference>
<dbReference type="OrthoDB" id="432970at2759"/>
<feature type="region of interest" description="Disordered" evidence="6">
    <location>
        <begin position="546"/>
        <end position="590"/>
    </location>
</feature>
<feature type="transmembrane region" description="Helical" evidence="7">
    <location>
        <begin position="250"/>
        <end position="273"/>
    </location>
</feature>
<evidence type="ECO:0000313" key="9">
    <source>
        <dbReference type="EMBL" id="KIJ24390.1"/>
    </source>
</evidence>
<feature type="domain" description="Ion transport" evidence="8">
    <location>
        <begin position="290"/>
        <end position="474"/>
    </location>
</feature>
<feature type="transmembrane region" description="Helical" evidence="7">
    <location>
        <begin position="452"/>
        <end position="475"/>
    </location>
</feature>
<dbReference type="InterPro" id="IPR005821">
    <property type="entry name" value="Ion_trans_dom"/>
</dbReference>
<feature type="transmembrane region" description="Helical" evidence="7">
    <location>
        <begin position="341"/>
        <end position="360"/>
    </location>
</feature>
<feature type="transmembrane region" description="Helical" evidence="7">
    <location>
        <begin position="309"/>
        <end position="329"/>
    </location>
</feature>
<evidence type="ECO:0000256" key="5">
    <source>
        <dbReference type="ARBA" id="ARBA00023136"/>
    </source>
</evidence>
<evidence type="ECO:0000259" key="8">
    <source>
        <dbReference type="Pfam" id="PF00520"/>
    </source>
</evidence>
<proteinExistence type="predicted"/>
<keyword evidence="2 7" id="KW-0812">Transmembrane</keyword>
<evidence type="ECO:0000256" key="4">
    <source>
        <dbReference type="ARBA" id="ARBA00022989"/>
    </source>
</evidence>
<keyword evidence="4 7" id="KW-1133">Transmembrane helix</keyword>
<organism evidence="9 10">
    <name type="scientific">Sphaerobolus stellatus (strain SS14)</name>
    <dbReference type="NCBI Taxonomy" id="990650"/>
    <lineage>
        <taxon>Eukaryota</taxon>
        <taxon>Fungi</taxon>
        <taxon>Dikarya</taxon>
        <taxon>Basidiomycota</taxon>
        <taxon>Agaricomycotina</taxon>
        <taxon>Agaricomycetes</taxon>
        <taxon>Phallomycetidae</taxon>
        <taxon>Geastrales</taxon>
        <taxon>Sphaerobolaceae</taxon>
        <taxon>Sphaerobolus</taxon>
    </lineage>
</organism>
<dbReference type="PANTHER" id="PTHR10582">
    <property type="entry name" value="TRANSIENT RECEPTOR POTENTIAL ION CHANNEL PROTEIN"/>
    <property type="match status" value="1"/>
</dbReference>
<dbReference type="EMBL" id="KN837495">
    <property type="protein sequence ID" value="KIJ24390.1"/>
    <property type="molecule type" value="Genomic_DNA"/>
</dbReference>
<dbReference type="InterPro" id="IPR024862">
    <property type="entry name" value="TRPV"/>
</dbReference>
<protein>
    <recommendedName>
        <fullName evidence="8">Ion transport domain-containing protein</fullName>
    </recommendedName>
</protein>
<dbReference type="GO" id="GO:0005886">
    <property type="term" value="C:plasma membrane"/>
    <property type="evidence" value="ECO:0007669"/>
    <property type="project" value="TreeGrafter"/>
</dbReference>
<feature type="transmembrane region" description="Helical" evidence="7">
    <location>
        <begin position="380"/>
        <end position="402"/>
    </location>
</feature>
<dbReference type="AlphaFoldDB" id="A0A0C9UGS6"/>
<evidence type="ECO:0000313" key="10">
    <source>
        <dbReference type="Proteomes" id="UP000054279"/>
    </source>
</evidence>
<keyword evidence="5 7" id="KW-0472">Membrane</keyword>
<dbReference type="HOGENOM" id="CLU_387409_0_0_1"/>
<evidence type="ECO:0000256" key="2">
    <source>
        <dbReference type="ARBA" id="ARBA00022692"/>
    </source>
</evidence>
<evidence type="ECO:0000256" key="7">
    <source>
        <dbReference type="SAM" id="Phobius"/>
    </source>
</evidence>